<dbReference type="Gene3D" id="1.25.40.10">
    <property type="entry name" value="Tetratricopeptide repeat domain"/>
    <property type="match status" value="1"/>
</dbReference>
<name>A0A1B0ZMG9_9RHOB</name>
<keyword evidence="3" id="KW-0812">Transmembrane</keyword>
<keyword evidence="5" id="KW-1185">Reference proteome</keyword>
<protein>
    <submittedName>
        <fullName evidence="4">Cytochrome C</fullName>
    </submittedName>
</protein>
<evidence type="ECO:0000256" key="3">
    <source>
        <dbReference type="SAM" id="Phobius"/>
    </source>
</evidence>
<dbReference type="OrthoDB" id="9815847at2"/>
<keyword evidence="3" id="KW-1133">Transmembrane helix</keyword>
<accession>A0A1B0ZMG9</accession>
<dbReference type="NCBIfam" id="TIGR03142">
    <property type="entry name" value="cytochro_ccmI"/>
    <property type="match status" value="1"/>
</dbReference>
<sequence>MVFWILIAFMALAIAGLMALVLLRSRATGEPPAAYDLRVYRQQLRDVDKDLARGVINEADAGRIRTEVSRRILAADAQLQEQTEGARQPRMATRAVAVIIVLGICGGTLAIYATLGAPGYGDLSLKSRIAMAQERADSRPSQGEAEAQVPPFPAPEVEDSYRQLVDQLRQTVAKREDDAQGQALLVQHEANLGNFIAAYQAKEKYINIMSGDVEAADFGELAELMIMAAGGYVSPEAEKALSQTLRLDPENGPARYYYGLMLGQVGRPDLSYQIWAETLRKGNADDPWVRGIQSQIEEMAVRAGVDYQPIQPKGAPTPPFAGAMPGPDAADVENAAEMSEADRAEMIRGMVARLSDRLATEGGTVQEWSRLIGALGVLGDLDQARVIYDEARQTFAGDAAALDMINDAARQAGVSE</sequence>
<dbReference type="Proteomes" id="UP000092565">
    <property type="component" value="Chromosome"/>
</dbReference>
<gene>
    <name evidence="4" type="primary">ccmH</name>
    <name evidence="4" type="ORF">JL2886_00425</name>
</gene>
<evidence type="ECO:0000313" key="4">
    <source>
        <dbReference type="EMBL" id="ANP35357.1"/>
    </source>
</evidence>
<dbReference type="GO" id="GO:0017004">
    <property type="term" value="P:cytochrome complex assembly"/>
    <property type="evidence" value="ECO:0007669"/>
    <property type="project" value="UniProtKB-KW"/>
</dbReference>
<dbReference type="RefSeq" id="WP_065270488.1">
    <property type="nucleotide sequence ID" value="NZ_CP015124.1"/>
</dbReference>
<dbReference type="InterPro" id="IPR011990">
    <property type="entry name" value="TPR-like_helical_dom_sf"/>
</dbReference>
<dbReference type="AlphaFoldDB" id="A0A1B0ZMG9"/>
<organism evidence="4 5">
    <name type="scientific">Phaeobacter gallaeciensis</name>
    <dbReference type="NCBI Taxonomy" id="60890"/>
    <lineage>
        <taxon>Bacteria</taxon>
        <taxon>Pseudomonadati</taxon>
        <taxon>Pseudomonadota</taxon>
        <taxon>Alphaproteobacteria</taxon>
        <taxon>Rhodobacterales</taxon>
        <taxon>Roseobacteraceae</taxon>
        <taxon>Phaeobacter</taxon>
    </lineage>
</organism>
<dbReference type="EMBL" id="CP015124">
    <property type="protein sequence ID" value="ANP35357.1"/>
    <property type="molecule type" value="Genomic_DNA"/>
</dbReference>
<feature type="transmembrane region" description="Helical" evidence="3">
    <location>
        <begin position="6"/>
        <end position="23"/>
    </location>
</feature>
<feature type="transmembrane region" description="Helical" evidence="3">
    <location>
        <begin position="95"/>
        <end position="115"/>
    </location>
</feature>
<evidence type="ECO:0000256" key="1">
    <source>
        <dbReference type="ARBA" id="ARBA00022748"/>
    </source>
</evidence>
<evidence type="ECO:0000313" key="5">
    <source>
        <dbReference type="Proteomes" id="UP000092565"/>
    </source>
</evidence>
<dbReference type="PATRIC" id="fig|60890.4.peg.409"/>
<evidence type="ECO:0000256" key="2">
    <source>
        <dbReference type="SAM" id="MobiDB-lite"/>
    </source>
</evidence>
<keyword evidence="1" id="KW-0201">Cytochrome c-type biogenesis</keyword>
<reference evidence="4 5" key="1">
    <citation type="submission" date="2016-04" db="EMBL/GenBank/DDBJ databases">
        <authorList>
            <person name="Evans L.H."/>
            <person name="Alamgir A."/>
            <person name="Owens N."/>
            <person name="Weber N.D."/>
            <person name="Virtaneva K."/>
            <person name="Barbian K."/>
            <person name="Babar A."/>
            <person name="Rosenke K."/>
        </authorList>
    </citation>
    <scope>NUCLEOTIDE SEQUENCE [LARGE SCALE GENOMIC DNA]</scope>
    <source>
        <strain evidence="4 5">JL2886</strain>
    </source>
</reference>
<proteinExistence type="predicted"/>
<feature type="region of interest" description="Disordered" evidence="2">
    <location>
        <begin position="134"/>
        <end position="155"/>
    </location>
</feature>
<keyword evidence="3" id="KW-0472">Membrane</keyword>
<dbReference type="InterPro" id="IPR017560">
    <property type="entry name" value="Cyt_c_biogenesis_CcmI"/>
</dbReference>
<dbReference type="SUPFAM" id="SSF48452">
    <property type="entry name" value="TPR-like"/>
    <property type="match status" value="1"/>
</dbReference>